<feature type="transmembrane region" description="Helical" evidence="1">
    <location>
        <begin position="80"/>
        <end position="99"/>
    </location>
</feature>
<keyword evidence="1" id="KW-1133">Transmembrane helix</keyword>
<feature type="transmembrane region" description="Helical" evidence="1">
    <location>
        <begin position="152"/>
        <end position="171"/>
    </location>
</feature>
<accession>A0A918FJ81</accession>
<protein>
    <submittedName>
        <fullName evidence="2">Uncharacterized protein</fullName>
    </submittedName>
</protein>
<dbReference type="EMBL" id="BMQL01000124">
    <property type="protein sequence ID" value="GGR41546.1"/>
    <property type="molecule type" value="Genomic_DNA"/>
</dbReference>
<dbReference type="AlphaFoldDB" id="A0A918FJ81"/>
<gene>
    <name evidence="2" type="ORF">GCM10008957_56760</name>
</gene>
<evidence type="ECO:0000256" key="1">
    <source>
        <dbReference type="SAM" id="Phobius"/>
    </source>
</evidence>
<feature type="transmembrane region" description="Helical" evidence="1">
    <location>
        <begin position="50"/>
        <end position="68"/>
    </location>
</feature>
<reference evidence="2" key="1">
    <citation type="journal article" date="2014" name="Int. J. Syst. Evol. Microbiol.">
        <title>Complete genome sequence of Corynebacterium casei LMG S-19264T (=DSM 44701T), isolated from a smear-ripened cheese.</title>
        <authorList>
            <consortium name="US DOE Joint Genome Institute (JGI-PGF)"/>
            <person name="Walter F."/>
            <person name="Albersmeier A."/>
            <person name="Kalinowski J."/>
            <person name="Ruckert C."/>
        </authorList>
    </citation>
    <scope>NUCLEOTIDE SEQUENCE</scope>
    <source>
        <strain evidence="2">JCM 31311</strain>
    </source>
</reference>
<reference evidence="2" key="2">
    <citation type="submission" date="2020-09" db="EMBL/GenBank/DDBJ databases">
        <authorList>
            <person name="Sun Q."/>
            <person name="Ohkuma M."/>
        </authorList>
    </citation>
    <scope>NUCLEOTIDE SEQUENCE</scope>
    <source>
        <strain evidence="2">JCM 31311</strain>
    </source>
</reference>
<evidence type="ECO:0000313" key="2">
    <source>
        <dbReference type="EMBL" id="GGR41546.1"/>
    </source>
</evidence>
<feature type="transmembrane region" description="Helical" evidence="1">
    <location>
        <begin position="177"/>
        <end position="195"/>
    </location>
</feature>
<dbReference type="RefSeq" id="WP_189093898.1">
    <property type="nucleotide sequence ID" value="NZ_BMQL01000124.1"/>
</dbReference>
<name>A0A918FJ81_9DEIO</name>
<comment type="caution">
    <text evidence="2">The sequence shown here is derived from an EMBL/GenBank/DDBJ whole genome shotgun (WGS) entry which is preliminary data.</text>
</comment>
<proteinExistence type="predicted"/>
<keyword evidence="3" id="KW-1185">Reference proteome</keyword>
<dbReference type="Proteomes" id="UP000603865">
    <property type="component" value="Unassembled WGS sequence"/>
</dbReference>
<keyword evidence="1" id="KW-0472">Membrane</keyword>
<keyword evidence="1" id="KW-0812">Transmembrane</keyword>
<organism evidence="2 3">
    <name type="scientific">Deinococcus ruber</name>
    <dbReference type="NCBI Taxonomy" id="1848197"/>
    <lineage>
        <taxon>Bacteria</taxon>
        <taxon>Thermotogati</taxon>
        <taxon>Deinococcota</taxon>
        <taxon>Deinococci</taxon>
        <taxon>Deinococcales</taxon>
        <taxon>Deinococcaceae</taxon>
        <taxon>Deinococcus</taxon>
    </lineage>
</organism>
<evidence type="ECO:0000313" key="3">
    <source>
        <dbReference type="Proteomes" id="UP000603865"/>
    </source>
</evidence>
<sequence>MTYPQRSSRPLQRWPVLGIALAPLLMALLGLTHPADLTASNAQHWTMLHQLLIPLFPLIGVNLWWLLADLPGPFSWVARLGAFVYGVYYPAVDLLAGIGTGRLLSQGVNRHAPAVQVLFQQGNSLGDIGNVGLLLSCGLTIVALWLLAGRTVLPGAICLLLGAWLFTQHHIYRPWGVVGMVLLSLGFAALMWAKLRGSER</sequence>